<keyword evidence="4" id="KW-0140">cGMP</keyword>
<dbReference type="Ensembl" id="ENSSHAT00000051193.1">
    <property type="protein sequence ID" value="ENSSHAP00000040798.1"/>
    <property type="gene ID" value="ENSSHAG00000021880.1"/>
</dbReference>
<reference evidence="10 11" key="1">
    <citation type="journal article" date="2011" name="Proc. Natl. Acad. Sci. U.S.A.">
        <title>Genetic diversity and population structure of the endangered marsupial Sarcophilus harrisii (Tasmanian devil).</title>
        <authorList>
            <person name="Miller W."/>
            <person name="Hayes V.M."/>
            <person name="Ratan A."/>
            <person name="Petersen D.C."/>
            <person name="Wittekindt N.E."/>
            <person name="Miller J."/>
            <person name="Walenz B."/>
            <person name="Knight J."/>
            <person name="Qi J."/>
            <person name="Zhao F."/>
            <person name="Wang Q."/>
            <person name="Bedoya-Reina O.C."/>
            <person name="Katiyar N."/>
            <person name="Tomsho L.P."/>
            <person name="Kasson L.M."/>
            <person name="Hardie R.A."/>
            <person name="Woodbridge P."/>
            <person name="Tindall E.A."/>
            <person name="Bertelsen M.F."/>
            <person name="Dixon D."/>
            <person name="Pyecroft S."/>
            <person name="Helgen K.M."/>
            <person name="Lesk A.M."/>
            <person name="Pringle T.H."/>
            <person name="Patterson N."/>
            <person name="Zhang Y."/>
            <person name="Kreiss A."/>
            <person name="Woods G.M."/>
            <person name="Jones M.E."/>
            <person name="Schuster S.C."/>
        </authorList>
    </citation>
    <scope>NUCLEOTIDE SEQUENCE [LARGE SCALE GENOMIC DNA]</scope>
</reference>
<accession>A0A7N4PMY9</accession>
<evidence type="ECO:0000313" key="10">
    <source>
        <dbReference type="Ensembl" id="ENSSHAP00000040798.1"/>
    </source>
</evidence>
<dbReference type="InterPro" id="IPR006952">
    <property type="entry name" value="PDE6_gamma"/>
</dbReference>
<dbReference type="AlphaFoldDB" id="A0A7N4PMY9"/>
<dbReference type="Proteomes" id="UP000007648">
    <property type="component" value="Unassembled WGS sequence"/>
</dbReference>
<keyword evidence="11" id="KW-1185">Reference proteome</keyword>
<comment type="function">
    <text evidence="8">Participates in processes of transmission and amplification of the visual signal. cGMP-PDEs are the effector molecules in G-protein-mediated phototransduction in vertebrate rods and cones.</text>
</comment>
<evidence type="ECO:0000256" key="8">
    <source>
        <dbReference type="ARBA" id="ARBA00025377"/>
    </source>
</evidence>
<dbReference type="InParanoid" id="A0A7N4PMY9"/>
<sequence>ISNNAVPPSPPSPPTSQNWNQISHLSGGGTGYPKKKISSRDKLSFNDDTSRLESMDITVIYSWEAFNHLELHELIQYGSI</sequence>
<feature type="region of interest" description="Disordered" evidence="9">
    <location>
        <begin position="1"/>
        <end position="40"/>
    </location>
</feature>
<dbReference type="Pfam" id="PF04868">
    <property type="entry name" value="PDE6_gamma"/>
    <property type="match status" value="1"/>
</dbReference>
<dbReference type="EC" id="3.1.4.35" evidence="3"/>
<dbReference type="Gene3D" id="4.10.1120.10">
    <property type="entry name" value="Retinal cGMP phosphodiesterase, gamma subunit"/>
    <property type="match status" value="1"/>
</dbReference>
<dbReference type="GO" id="GO:0047555">
    <property type="term" value="F:3',5'-cyclic-GMP phosphodiesterase activity"/>
    <property type="evidence" value="ECO:0007669"/>
    <property type="project" value="UniProtKB-EC"/>
</dbReference>
<keyword evidence="7" id="KW-0844">Vision</keyword>
<comment type="similarity">
    <text evidence="2">Belongs to the rod/cone cGMP-PDE gamma subunit family.</text>
</comment>
<evidence type="ECO:0000256" key="1">
    <source>
        <dbReference type="ARBA" id="ARBA00000583"/>
    </source>
</evidence>
<dbReference type="GO" id="GO:0007601">
    <property type="term" value="P:visual perception"/>
    <property type="evidence" value="ECO:0007669"/>
    <property type="project" value="UniProtKB-KW"/>
</dbReference>
<comment type="catalytic activity">
    <reaction evidence="1">
        <text>3',5'-cyclic GMP + H2O = GMP + H(+)</text>
        <dbReference type="Rhea" id="RHEA:16957"/>
        <dbReference type="ChEBI" id="CHEBI:15377"/>
        <dbReference type="ChEBI" id="CHEBI:15378"/>
        <dbReference type="ChEBI" id="CHEBI:57746"/>
        <dbReference type="ChEBI" id="CHEBI:58115"/>
        <dbReference type="EC" id="3.1.4.35"/>
    </reaction>
</comment>
<evidence type="ECO:0000256" key="5">
    <source>
        <dbReference type="ARBA" id="ARBA00022606"/>
    </source>
</evidence>
<evidence type="ECO:0000256" key="6">
    <source>
        <dbReference type="ARBA" id="ARBA00022801"/>
    </source>
</evidence>
<evidence type="ECO:0000256" key="9">
    <source>
        <dbReference type="SAM" id="MobiDB-lite"/>
    </source>
</evidence>
<proteinExistence type="inferred from homology"/>
<dbReference type="GO" id="GO:0030553">
    <property type="term" value="F:cGMP binding"/>
    <property type="evidence" value="ECO:0007669"/>
    <property type="project" value="InterPro"/>
</dbReference>
<feature type="compositionally biased region" description="Polar residues" evidence="9">
    <location>
        <begin position="15"/>
        <end position="24"/>
    </location>
</feature>
<keyword evidence="6" id="KW-0378">Hydrolase</keyword>
<evidence type="ECO:0000256" key="2">
    <source>
        <dbReference type="ARBA" id="ARBA00006377"/>
    </source>
</evidence>
<reference evidence="10" key="2">
    <citation type="submission" date="2025-08" db="UniProtKB">
        <authorList>
            <consortium name="Ensembl"/>
        </authorList>
    </citation>
    <scope>IDENTIFICATION</scope>
</reference>
<organism evidence="10 11">
    <name type="scientific">Sarcophilus harrisii</name>
    <name type="common">Tasmanian devil</name>
    <name type="synonym">Sarcophilus laniarius</name>
    <dbReference type="NCBI Taxonomy" id="9305"/>
    <lineage>
        <taxon>Eukaryota</taxon>
        <taxon>Metazoa</taxon>
        <taxon>Chordata</taxon>
        <taxon>Craniata</taxon>
        <taxon>Vertebrata</taxon>
        <taxon>Euteleostomi</taxon>
        <taxon>Mammalia</taxon>
        <taxon>Metatheria</taxon>
        <taxon>Dasyuromorphia</taxon>
        <taxon>Dasyuridae</taxon>
        <taxon>Sarcophilus</taxon>
    </lineage>
</organism>
<evidence type="ECO:0000256" key="4">
    <source>
        <dbReference type="ARBA" id="ARBA00022535"/>
    </source>
</evidence>
<evidence type="ECO:0000256" key="3">
    <source>
        <dbReference type="ARBA" id="ARBA00012319"/>
    </source>
</evidence>
<dbReference type="InterPro" id="IPR037030">
    <property type="entry name" value="PDE6_gamma_sf"/>
</dbReference>
<evidence type="ECO:0000313" key="11">
    <source>
        <dbReference type="Proteomes" id="UP000007648"/>
    </source>
</evidence>
<keyword evidence="5" id="KW-0716">Sensory transduction</keyword>
<evidence type="ECO:0000256" key="7">
    <source>
        <dbReference type="ARBA" id="ARBA00023305"/>
    </source>
</evidence>
<reference evidence="10" key="3">
    <citation type="submission" date="2025-09" db="UniProtKB">
        <authorList>
            <consortium name="Ensembl"/>
        </authorList>
    </citation>
    <scope>IDENTIFICATION</scope>
</reference>
<name>A0A7N4PMY9_SARHA</name>
<protein>
    <recommendedName>
        <fullName evidence="3">3',5'-cyclic-GMP phosphodiesterase</fullName>
        <ecNumber evidence="3">3.1.4.35</ecNumber>
    </recommendedName>
</protein>